<dbReference type="SMART" id="SM00855">
    <property type="entry name" value="PGAM"/>
    <property type="match status" value="1"/>
</dbReference>
<evidence type="ECO:0000259" key="2">
    <source>
        <dbReference type="Pfam" id="PF10419"/>
    </source>
</evidence>
<dbReference type="Gene3D" id="3.40.50.1240">
    <property type="entry name" value="Phosphoglycerate mutase-like"/>
    <property type="match status" value="1"/>
</dbReference>
<dbReference type="PANTHER" id="PTHR16469">
    <property type="entry name" value="UBIQUITIN-ASSOCIATED AND SH3 DOMAIN-CONTAINING BA-RELATED"/>
    <property type="match status" value="1"/>
</dbReference>
<name>A0A6C1E8J9_SACPS</name>
<dbReference type="InterPro" id="IPR014623">
    <property type="entry name" value="Tfc7/tau55"/>
</dbReference>
<dbReference type="CDD" id="cd07067">
    <property type="entry name" value="HP_PGM_like"/>
    <property type="match status" value="1"/>
</dbReference>
<dbReference type="AlphaFoldDB" id="A0A6C1E8J9"/>
<evidence type="ECO:0000313" key="4">
    <source>
        <dbReference type="Proteomes" id="UP000501346"/>
    </source>
</evidence>
<dbReference type="InterPro" id="IPR013078">
    <property type="entry name" value="His_Pase_superF_clade-1"/>
</dbReference>
<organism evidence="3 4">
    <name type="scientific">Saccharomyces pastorianus</name>
    <name type="common">Lager yeast</name>
    <name type="synonym">Saccharomyces cerevisiae x Saccharomyces eubayanus</name>
    <dbReference type="NCBI Taxonomy" id="27292"/>
    <lineage>
        <taxon>Eukaryota</taxon>
        <taxon>Fungi</taxon>
        <taxon>Dikarya</taxon>
        <taxon>Ascomycota</taxon>
        <taxon>Saccharomycotina</taxon>
        <taxon>Saccharomycetes</taxon>
        <taxon>Saccharomycetales</taxon>
        <taxon>Saccharomycetaceae</taxon>
        <taxon>Saccharomyces</taxon>
    </lineage>
</organism>
<accession>A0A6C1E8J9</accession>
<dbReference type="Proteomes" id="UP000501346">
    <property type="component" value="Chromosome SeVIII-SeXV"/>
</dbReference>
<evidence type="ECO:0000256" key="1">
    <source>
        <dbReference type="SAM" id="MobiDB-lite"/>
    </source>
</evidence>
<dbReference type="PIRSF" id="PIRSF036802">
    <property type="entry name" value="Tau55_TFC7"/>
    <property type="match status" value="1"/>
</dbReference>
<feature type="region of interest" description="Disordered" evidence="1">
    <location>
        <begin position="272"/>
        <end position="292"/>
    </location>
</feature>
<dbReference type="GO" id="GO:0016791">
    <property type="term" value="F:phosphatase activity"/>
    <property type="evidence" value="ECO:0007669"/>
    <property type="project" value="UniProtKB-ARBA"/>
</dbReference>
<dbReference type="Pfam" id="PF10419">
    <property type="entry name" value="TFIIIC_sub6"/>
    <property type="match status" value="1"/>
</dbReference>
<feature type="compositionally biased region" description="Basic and acidic residues" evidence="1">
    <location>
        <begin position="407"/>
        <end position="416"/>
    </location>
</feature>
<dbReference type="InterPro" id="IPR051710">
    <property type="entry name" value="Phosphatase_SH3-domain"/>
</dbReference>
<gene>
    <name evidence="3" type="primary">TFC7_2</name>
    <name evidence="3" type="ORF">GRS66_008053</name>
</gene>
<protein>
    <submittedName>
        <fullName evidence="3">C6 zinc cluster transcription factor-like protein</fullName>
    </submittedName>
</protein>
<reference evidence="3 4" key="1">
    <citation type="journal article" date="2019" name="BMC Genomics">
        <title>Chromosome level assembly and comparative genome analysis confirm lager-brewing yeasts originated from a single hybridization.</title>
        <authorList>
            <person name="Salazar A.N."/>
            <person name="Gorter de Vries A.R."/>
            <person name="van den Broek M."/>
            <person name="Brouwers N."/>
            <person name="de la Torre Cortes P."/>
            <person name="Kuijpers N.G.A."/>
            <person name="Daran J.G."/>
            <person name="Abeel T."/>
        </authorList>
    </citation>
    <scope>NUCLEOTIDE SEQUENCE [LARGE SCALE GENOMIC DNA]</scope>
    <source>
        <strain evidence="3 4">CBS 1483</strain>
    </source>
</reference>
<proteinExistence type="predicted"/>
<evidence type="ECO:0000313" key="3">
    <source>
        <dbReference type="EMBL" id="QID85475.1"/>
    </source>
</evidence>
<dbReference type="InterPro" id="IPR019481">
    <property type="entry name" value="TFIIIC_triple_barrel"/>
</dbReference>
<sequence>MVVNTIYIARHGYRSNWLPEGPYPDPLTGIDSDVPLAEHGVHQAKELAHYLLSLDNQPEAVFTSPFYRCLQTTQPVAKLLEIPVYLERGIGEWYRPDRKPVIPVPAGYEILSSFFPGIISSEWESTLIPCEKGETEQEMYERCKTFWPLFIEHVEKEYPNVECILLVTHAASKIALGMSLLGFAYPRMSLDENGNIIRSGSCSLDKYEVLRKSYDTTGEVDNQDQTALSYIPFSDRKWVLTMNGNTEFLSGGEEMNWSFDCVVEAGSDADIKSRQETKKTSSPVPEMGENPELETVYISVDIPSDSYKEKTEIMNSAILQYSGLDTDAPLFRIGDKLYEGSWERLVGTELAFPNAAHIHKKTVSLLASTEGNKSVTINQNTELSANSDSDAPKQENDATVPNSTNEDDNRLEDKEKIQPEKIYRIKERIVLSNVRPM</sequence>
<dbReference type="EMBL" id="CP049005">
    <property type="protein sequence ID" value="QID85475.1"/>
    <property type="molecule type" value="Genomic_DNA"/>
</dbReference>
<dbReference type="SUPFAM" id="SSF53254">
    <property type="entry name" value="Phosphoglycerate mutase-like"/>
    <property type="match status" value="1"/>
</dbReference>
<dbReference type="Pfam" id="PF00300">
    <property type="entry name" value="His_Phos_1"/>
    <property type="match status" value="1"/>
</dbReference>
<feature type="domain" description="Transcription factor TFIIIC triple barrel" evidence="2">
    <location>
        <begin position="292"/>
        <end position="435"/>
    </location>
</feature>
<keyword evidence="4" id="KW-1185">Reference proteome</keyword>
<dbReference type="FunFam" id="3.40.50.1240:FF:000034">
    <property type="entry name" value="Transcription factor TFIIIC subunit"/>
    <property type="match status" value="1"/>
</dbReference>
<dbReference type="InterPro" id="IPR029033">
    <property type="entry name" value="His_PPase_superfam"/>
</dbReference>
<dbReference type="PANTHER" id="PTHR16469:SF51">
    <property type="entry name" value="TRANSCRIPTION FACTOR TAU 55 KDA SUBUNIT"/>
    <property type="match status" value="1"/>
</dbReference>
<dbReference type="OrthoDB" id="414418at2759"/>
<feature type="region of interest" description="Disordered" evidence="1">
    <location>
        <begin position="383"/>
        <end position="416"/>
    </location>
</feature>
<dbReference type="Gene3D" id="2.60.40.4370">
    <property type="match status" value="1"/>
</dbReference>